<reference evidence="1" key="1">
    <citation type="journal article" date="2021" name="Genome Biol. Evol.">
        <title>A High-Quality Reference Genome for a Parasitic Bivalve with Doubly Uniparental Inheritance (Bivalvia: Unionida).</title>
        <authorList>
            <person name="Smith C.H."/>
        </authorList>
    </citation>
    <scope>NUCLEOTIDE SEQUENCE</scope>
    <source>
        <strain evidence="1">CHS0354</strain>
    </source>
</reference>
<name>A0AAE0THY4_9BIVA</name>
<sequence>MNYIKQGNAQMVWSAKKTQKKVNNSGENKCSCEALTYVQDLIKIPSTSKELVKSIRQEKQLRKDFEMKTATRFFAMNEIIINMSQTCQSCSSKTDKDLSVEKMNSTLHGLLVNVEEIKSSIRNIQNDTRVLSSAFHSQSAIFATSSNTIRSNDAEIRRIASELEFVKGVIAYLSARG</sequence>
<gene>
    <name evidence="1" type="ORF">CHS0354_008992</name>
</gene>
<reference evidence="1" key="3">
    <citation type="submission" date="2023-05" db="EMBL/GenBank/DDBJ databases">
        <authorList>
            <person name="Smith C.H."/>
        </authorList>
    </citation>
    <scope>NUCLEOTIDE SEQUENCE</scope>
    <source>
        <strain evidence="1">CHS0354</strain>
        <tissue evidence="1">Mantle</tissue>
    </source>
</reference>
<evidence type="ECO:0000313" key="2">
    <source>
        <dbReference type="Proteomes" id="UP001195483"/>
    </source>
</evidence>
<dbReference type="EMBL" id="JAEAOA010000587">
    <property type="protein sequence ID" value="KAK3610556.1"/>
    <property type="molecule type" value="Genomic_DNA"/>
</dbReference>
<protein>
    <submittedName>
        <fullName evidence="1">Uncharacterized protein</fullName>
    </submittedName>
</protein>
<organism evidence="1 2">
    <name type="scientific">Potamilus streckersoni</name>
    <dbReference type="NCBI Taxonomy" id="2493646"/>
    <lineage>
        <taxon>Eukaryota</taxon>
        <taxon>Metazoa</taxon>
        <taxon>Spiralia</taxon>
        <taxon>Lophotrochozoa</taxon>
        <taxon>Mollusca</taxon>
        <taxon>Bivalvia</taxon>
        <taxon>Autobranchia</taxon>
        <taxon>Heteroconchia</taxon>
        <taxon>Palaeoheterodonta</taxon>
        <taxon>Unionida</taxon>
        <taxon>Unionoidea</taxon>
        <taxon>Unionidae</taxon>
        <taxon>Ambleminae</taxon>
        <taxon>Lampsilini</taxon>
        <taxon>Potamilus</taxon>
    </lineage>
</organism>
<dbReference type="Proteomes" id="UP001195483">
    <property type="component" value="Unassembled WGS sequence"/>
</dbReference>
<comment type="caution">
    <text evidence="1">The sequence shown here is derived from an EMBL/GenBank/DDBJ whole genome shotgun (WGS) entry which is preliminary data.</text>
</comment>
<dbReference type="AlphaFoldDB" id="A0AAE0THY4"/>
<reference evidence="1" key="2">
    <citation type="journal article" date="2021" name="Genome Biol. Evol.">
        <title>Developing a high-quality reference genome for a parasitic bivalve with doubly uniparental inheritance (Bivalvia: Unionida).</title>
        <authorList>
            <person name="Smith C.H."/>
        </authorList>
    </citation>
    <scope>NUCLEOTIDE SEQUENCE</scope>
    <source>
        <strain evidence="1">CHS0354</strain>
        <tissue evidence="1">Mantle</tissue>
    </source>
</reference>
<evidence type="ECO:0000313" key="1">
    <source>
        <dbReference type="EMBL" id="KAK3610556.1"/>
    </source>
</evidence>
<accession>A0AAE0THY4</accession>
<keyword evidence="2" id="KW-1185">Reference proteome</keyword>
<proteinExistence type="predicted"/>